<accession>A0A6P4XYZ2</accession>
<dbReference type="AlphaFoldDB" id="A0A6P4XYZ2"/>
<name>A0A6P4XYZ2_BRABE</name>
<evidence type="ECO:0000256" key="1">
    <source>
        <dbReference type="SAM" id="SignalP"/>
    </source>
</evidence>
<sequence length="217" mass="24316">MANIALMCLLAVVSQTASLSGPPAQPPLWPQTFSVTFQEERHISVVPVNQNVGAWHYDFANSRARFDYSQGQADSFCTGRGLTLKDEHGDCQLFFSTLGLYVHYPREQQCCRACGPAQYCSVIKPTWLAGATYLGEENINGTTCHGWEKQGAVATDRWYQTEDGKPCQYWEKLQFVPHITHVITFNTSSYQLNPIPASVFDVPKYCNSTCPIPYPPH</sequence>
<gene>
    <name evidence="3" type="primary">LOC109468062</name>
</gene>
<feature type="signal peptide" evidence="1">
    <location>
        <begin position="1"/>
        <end position="18"/>
    </location>
</feature>
<feature type="chain" id="PRO_5027654651" evidence="1">
    <location>
        <begin position="19"/>
        <end position="217"/>
    </location>
</feature>
<reference evidence="3" key="1">
    <citation type="submission" date="2025-08" db="UniProtKB">
        <authorList>
            <consortium name="RefSeq"/>
        </authorList>
    </citation>
    <scope>IDENTIFICATION</scope>
    <source>
        <tissue evidence="3">Gonad</tissue>
    </source>
</reference>
<evidence type="ECO:0000313" key="2">
    <source>
        <dbReference type="Proteomes" id="UP000515135"/>
    </source>
</evidence>
<dbReference type="KEGG" id="bbel:109468062"/>
<protein>
    <submittedName>
        <fullName evidence="3">Uncharacterized protein At4g14100-like</fullName>
    </submittedName>
</protein>
<dbReference type="RefSeq" id="XP_019621850.1">
    <property type="nucleotide sequence ID" value="XM_019766291.1"/>
</dbReference>
<proteinExistence type="predicted"/>
<evidence type="ECO:0000313" key="3">
    <source>
        <dbReference type="RefSeq" id="XP_019621850.1"/>
    </source>
</evidence>
<dbReference type="OrthoDB" id="406551at2759"/>
<keyword evidence="1" id="KW-0732">Signal</keyword>
<organism evidence="2 3">
    <name type="scientific">Branchiostoma belcheri</name>
    <name type="common">Amphioxus</name>
    <dbReference type="NCBI Taxonomy" id="7741"/>
    <lineage>
        <taxon>Eukaryota</taxon>
        <taxon>Metazoa</taxon>
        <taxon>Chordata</taxon>
        <taxon>Cephalochordata</taxon>
        <taxon>Leptocardii</taxon>
        <taxon>Amphioxiformes</taxon>
        <taxon>Branchiostomatidae</taxon>
        <taxon>Branchiostoma</taxon>
    </lineage>
</organism>
<dbReference type="Proteomes" id="UP000515135">
    <property type="component" value="Unplaced"/>
</dbReference>
<dbReference type="GeneID" id="109468062"/>
<keyword evidence="2" id="KW-1185">Reference proteome</keyword>